<feature type="compositionally biased region" description="Low complexity" evidence="1">
    <location>
        <begin position="51"/>
        <end position="73"/>
    </location>
</feature>
<gene>
    <name evidence="3" type="ORF">FD07_GL000911</name>
</gene>
<feature type="region of interest" description="Disordered" evidence="1">
    <location>
        <begin position="46"/>
        <end position="100"/>
    </location>
</feature>
<dbReference type="OrthoDB" id="2299914at2"/>
<reference evidence="3 4" key="1">
    <citation type="journal article" date="2015" name="Genome Announc.">
        <title>Expanding the biotechnology potential of lactobacilli through comparative genomics of 213 strains and associated genera.</title>
        <authorList>
            <person name="Sun Z."/>
            <person name="Harris H.M."/>
            <person name="McCann A."/>
            <person name="Guo C."/>
            <person name="Argimon S."/>
            <person name="Zhang W."/>
            <person name="Yang X."/>
            <person name="Jeffery I.B."/>
            <person name="Cooney J.C."/>
            <person name="Kagawa T.F."/>
            <person name="Liu W."/>
            <person name="Song Y."/>
            <person name="Salvetti E."/>
            <person name="Wrobel A."/>
            <person name="Rasinkangas P."/>
            <person name="Parkhill J."/>
            <person name="Rea M.C."/>
            <person name="O'Sullivan O."/>
            <person name="Ritari J."/>
            <person name="Douillard F.P."/>
            <person name="Paul Ross R."/>
            <person name="Yang R."/>
            <person name="Briner A.E."/>
            <person name="Felis G.E."/>
            <person name="de Vos W.M."/>
            <person name="Barrangou R."/>
            <person name="Klaenhammer T.R."/>
            <person name="Caufield P.W."/>
            <person name="Cui Y."/>
            <person name="Zhang H."/>
            <person name="O'Toole P.W."/>
        </authorList>
    </citation>
    <scope>NUCLEOTIDE SEQUENCE [LARGE SCALE GENOMIC DNA]</scope>
    <source>
        <strain evidence="3 4">ATCC 53295</strain>
    </source>
</reference>
<sequence>MKKIFGYVLGLVAALFAAGAIATNANADGSDADAASGSSNAGSALIGPAMGSSDAGGAAEISSAESSSQQPAEKPAKKPAKKPARKLAKKLAKREKRVAADKKLRGRLHYRKDAREILFQKGKKGEEVYLYNRKGKEVKKFRVAKNGRFDIKLSKKQAKKLDEGGKYFHFAVYQKGYKPYEIRYYIYK</sequence>
<dbReference type="Proteomes" id="UP000051176">
    <property type="component" value="Unassembled WGS sequence"/>
</dbReference>
<evidence type="ECO:0000313" key="4">
    <source>
        <dbReference type="Proteomes" id="UP000051176"/>
    </source>
</evidence>
<evidence type="ECO:0000313" key="3">
    <source>
        <dbReference type="EMBL" id="KRK36351.1"/>
    </source>
</evidence>
<comment type="caution">
    <text evidence="3">The sequence shown here is derived from an EMBL/GenBank/DDBJ whole genome shotgun (WGS) entry which is preliminary data.</text>
</comment>
<keyword evidence="2" id="KW-0732">Signal</keyword>
<feature type="signal peptide" evidence="2">
    <location>
        <begin position="1"/>
        <end position="27"/>
    </location>
</feature>
<evidence type="ECO:0000256" key="1">
    <source>
        <dbReference type="SAM" id="MobiDB-lite"/>
    </source>
</evidence>
<proteinExistence type="predicted"/>
<evidence type="ECO:0000256" key="2">
    <source>
        <dbReference type="SAM" id="SignalP"/>
    </source>
</evidence>
<name>A0A0R1GQP9_9LACO</name>
<dbReference type="RefSeq" id="WP_027825981.1">
    <property type="nucleotide sequence ID" value="NZ_AZCZ01000023.1"/>
</dbReference>
<dbReference type="EMBL" id="AZCZ01000023">
    <property type="protein sequence ID" value="KRK36351.1"/>
    <property type="molecule type" value="Genomic_DNA"/>
</dbReference>
<feature type="chain" id="PRO_5006404685" evidence="2">
    <location>
        <begin position="28"/>
        <end position="188"/>
    </location>
</feature>
<dbReference type="GeneID" id="97413888"/>
<keyword evidence="4" id="KW-1185">Reference proteome</keyword>
<accession>A0A0R1GQP9</accession>
<organism evidence="3 4">
    <name type="scientific">Levilactobacillus parabrevis ATCC 53295</name>
    <dbReference type="NCBI Taxonomy" id="1267003"/>
    <lineage>
        <taxon>Bacteria</taxon>
        <taxon>Bacillati</taxon>
        <taxon>Bacillota</taxon>
        <taxon>Bacilli</taxon>
        <taxon>Lactobacillales</taxon>
        <taxon>Lactobacillaceae</taxon>
        <taxon>Levilactobacillus</taxon>
    </lineage>
</organism>
<dbReference type="eggNOG" id="ENOG5030BGW">
    <property type="taxonomic scope" value="Bacteria"/>
</dbReference>
<dbReference type="PATRIC" id="fig|1267003.4.peg.971"/>
<dbReference type="AlphaFoldDB" id="A0A0R1GQP9"/>
<feature type="compositionally biased region" description="Basic residues" evidence="1">
    <location>
        <begin position="77"/>
        <end position="96"/>
    </location>
</feature>
<protein>
    <submittedName>
        <fullName evidence="3">Uncharacterized protein</fullName>
    </submittedName>
</protein>